<dbReference type="Gene3D" id="1.25.40.10">
    <property type="entry name" value="Tetratricopeptide repeat domain"/>
    <property type="match status" value="1"/>
</dbReference>
<dbReference type="AlphaFoldDB" id="A0A2S8SVF3"/>
<reference evidence="1 2" key="1">
    <citation type="journal article" date="2018" name="Syst. Appl. Microbiol.">
        <title>Abditibacterium utsteinense sp. nov., the first cultivated member of candidate phylum FBP, isolated from ice-free Antarctic soil samples.</title>
        <authorList>
            <person name="Tahon G."/>
            <person name="Tytgat B."/>
            <person name="Lebbe L."/>
            <person name="Carlier A."/>
            <person name="Willems A."/>
        </authorList>
    </citation>
    <scope>NUCLEOTIDE SEQUENCE [LARGE SCALE GENOMIC DNA]</scope>
    <source>
        <strain evidence="1 2">LMG 29911</strain>
    </source>
</reference>
<dbReference type="InterPro" id="IPR011990">
    <property type="entry name" value="TPR-like_helical_dom_sf"/>
</dbReference>
<dbReference type="EMBL" id="NIGF01000003">
    <property type="protein sequence ID" value="PQV64761.1"/>
    <property type="molecule type" value="Genomic_DNA"/>
</dbReference>
<comment type="caution">
    <text evidence="1">The sequence shown here is derived from an EMBL/GenBank/DDBJ whole genome shotgun (WGS) entry which is preliminary data.</text>
</comment>
<organism evidence="1 2">
    <name type="scientific">Abditibacterium utsteinense</name>
    <dbReference type="NCBI Taxonomy" id="1960156"/>
    <lineage>
        <taxon>Bacteria</taxon>
        <taxon>Pseudomonadati</taxon>
        <taxon>Abditibacteriota</taxon>
        <taxon>Abditibacteriia</taxon>
        <taxon>Abditibacteriales</taxon>
        <taxon>Abditibacteriaceae</taxon>
        <taxon>Abditibacterium</taxon>
    </lineage>
</organism>
<dbReference type="InParanoid" id="A0A2S8SVF3"/>
<gene>
    <name evidence="1" type="ORF">B1R32_10328</name>
</gene>
<proteinExistence type="predicted"/>
<evidence type="ECO:0000313" key="2">
    <source>
        <dbReference type="Proteomes" id="UP000237684"/>
    </source>
</evidence>
<dbReference type="SUPFAM" id="SSF48452">
    <property type="entry name" value="TPR-like"/>
    <property type="match status" value="1"/>
</dbReference>
<accession>A0A2S8SVF3</accession>
<dbReference type="Proteomes" id="UP000237684">
    <property type="component" value="Unassembled WGS sequence"/>
</dbReference>
<protein>
    <submittedName>
        <fullName evidence="1">Uncharacterized protein</fullName>
    </submittedName>
</protein>
<sequence>MAIVAALALGAGVTGTMLWMENRAPVPVASAPVAAPAASENLGAAPVAGNAPSNVPAMPPSVAGMTPGEAALTLGNWHYDSAQWPQAVAQYRVAITKGLDNPNVRTDLGNALRFDNQPEKALEQYKIAQKQDPQHEQSLFNQGGLWAITLKNPKNGIEAWNAYLKRFPKGATADQARKFIAQFTE</sequence>
<keyword evidence="2" id="KW-1185">Reference proteome</keyword>
<evidence type="ECO:0000313" key="1">
    <source>
        <dbReference type="EMBL" id="PQV64761.1"/>
    </source>
</evidence>
<name>A0A2S8SVF3_9BACT</name>